<evidence type="ECO:0000313" key="1">
    <source>
        <dbReference type="EMBL" id="RXV65125.1"/>
    </source>
</evidence>
<evidence type="ECO:0000313" key="2">
    <source>
        <dbReference type="Proteomes" id="UP000289650"/>
    </source>
</evidence>
<name>A0A4Q2A7V7_9BURK</name>
<organism evidence="1 2">
    <name type="scientific">Burkholderia stabilis</name>
    <dbReference type="NCBI Taxonomy" id="95485"/>
    <lineage>
        <taxon>Bacteria</taxon>
        <taxon>Pseudomonadati</taxon>
        <taxon>Pseudomonadota</taxon>
        <taxon>Betaproteobacteria</taxon>
        <taxon>Burkholderiales</taxon>
        <taxon>Burkholderiaceae</taxon>
        <taxon>Burkholderia</taxon>
        <taxon>Burkholderia cepacia complex</taxon>
    </lineage>
</organism>
<comment type="caution">
    <text evidence="1">The sequence shown here is derived from an EMBL/GenBank/DDBJ whole genome shotgun (WGS) entry which is preliminary data.</text>
</comment>
<dbReference type="Proteomes" id="UP000289650">
    <property type="component" value="Unassembled WGS sequence"/>
</dbReference>
<gene>
    <name evidence="1" type="ORF">D1006_33770</name>
</gene>
<dbReference type="EMBL" id="QWEX01000003">
    <property type="protein sequence ID" value="RXV65125.1"/>
    <property type="molecule type" value="Genomic_DNA"/>
</dbReference>
<sequence length="77" mass="8513">MICPASALADTRRAAFRPTKAETIASPVYGDEHANDSGSRATHRMRRWIGATSLRHARTPIDRPRPRTRFVALASIA</sequence>
<reference evidence="1 2" key="1">
    <citation type="submission" date="2018-08" db="EMBL/GenBank/DDBJ databases">
        <title>Mountain-cultivated ginseng endophyte, Burkholderia stabilis and its activity against ginseng root rot disease.</title>
        <authorList>
            <person name="Tapan Kumar M."/>
            <person name="Bae H."/>
            <person name="Shanmugam G."/>
            <person name="Jeon J."/>
        </authorList>
    </citation>
    <scope>NUCLEOTIDE SEQUENCE [LARGE SCALE GENOMIC DNA]</scope>
    <source>
        <strain evidence="1 2">EB159</strain>
    </source>
</reference>
<dbReference type="AlphaFoldDB" id="A0A4Q2A7V7"/>
<accession>A0A4Q2A7V7</accession>
<protein>
    <submittedName>
        <fullName evidence="1">Uncharacterized protein</fullName>
    </submittedName>
</protein>
<proteinExistence type="predicted"/>